<organism evidence="1 2">
    <name type="scientific">Funneliformis geosporum</name>
    <dbReference type="NCBI Taxonomy" id="1117311"/>
    <lineage>
        <taxon>Eukaryota</taxon>
        <taxon>Fungi</taxon>
        <taxon>Fungi incertae sedis</taxon>
        <taxon>Mucoromycota</taxon>
        <taxon>Glomeromycotina</taxon>
        <taxon>Glomeromycetes</taxon>
        <taxon>Glomerales</taxon>
        <taxon>Glomeraceae</taxon>
        <taxon>Funneliformis</taxon>
    </lineage>
</organism>
<dbReference type="Proteomes" id="UP001153678">
    <property type="component" value="Unassembled WGS sequence"/>
</dbReference>
<dbReference type="AlphaFoldDB" id="A0A9W4T7J5"/>
<keyword evidence="2" id="KW-1185">Reference proteome</keyword>
<protein>
    <submittedName>
        <fullName evidence="1">6794_t:CDS:1</fullName>
    </submittedName>
</protein>
<proteinExistence type="predicted"/>
<accession>A0A9W4T7J5</accession>
<sequence length="41" mass="4823">MTSHLQNLVDQLPQTREIAKNRITIAQQKQKNRHDAQIKNL</sequence>
<gene>
    <name evidence="1" type="ORF">FWILDA_LOCUS17056</name>
</gene>
<reference evidence="1" key="1">
    <citation type="submission" date="2022-08" db="EMBL/GenBank/DDBJ databases">
        <authorList>
            <person name="Kallberg Y."/>
            <person name="Tangrot J."/>
            <person name="Rosling A."/>
        </authorList>
    </citation>
    <scope>NUCLEOTIDE SEQUENCE</scope>
    <source>
        <strain evidence="1">Wild A</strain>
    </source>
</reference>
<feature type="non-terminal residue" evidence="1">
    <location>
        <position position="41"/>
    </location>
</feature>
<dbReference type="EMBL" id="CAMKVN010012386">
    <property type="protein sequence ID" value="CAI2195399.1"/>
    <property type="molecule type" value="Genomic_DNA"/>
</dbReference>
<comment type="caution">
    <text evidence="1">The sequence shown here is derived from an EMBL/GenBank/DDBJ whole genome shotgun (WGS) entry which is preliminary data.</text>
</comment>
<evidence type="ECO:0000313" key="2">
    <source>
        <dbReference type="Proteomes" id="UP001153678"/>
    </source>
</evidence>
<evidence type="ECO:0000313" key="1">
    <source>
        <dbReference type="EMBL" id="CAI2195399.1"/>
    </source>
</evidence>
<name>A0A9W4T7J5_9GLOM</name>